<dbReference type="PROSITE" id="PS50007">
    <property type="entry name" value="PIPLC_X_DOMAIN"/>
    <property type="match status" value="1"/>
</dbReference>
<name>A0AAN6P6Z9_9PEZI</name>
<reference evidence="2" key="1">
    <citation type="journal article" date="2023" name="Mol. Phylogenet. Evol.">
        <title>Genome-scale phylogeny and comparative genomics of the fungal order Sordariales.</title>
        <authorList>
            <person name="Hensen N."/>
            <person name="Bonometti L."/>
            <person name="Westerberg I."/>
            <person name="Brannstrom I.O."/>
            <person name="Guillou S."/>
            <person name="Cros-Aarteil S."/>
            <person name="Calhoun S."/>
            <person name="Haridas S."/>
            <person name="Kuo A."/>
            <person name="Mondo S."/>
            <person name="Pangilinan J."/>
            <person name="Riley R."/>
            <person name="LaButti K."/>
            <person name="Andreopoulos B."/>
            <person name="Lipzen A."/>
            <person name="Chen C."/>
            <person name="Yan M."/>
            <person name="Daum C."/>
            <person name="Ng V."/>
            <person name="Clum A."/>
            <person name="Steindorff A."/>
            <person name="Ohm R.A."/>
            <person name="Martin F."/>
            <person name="Silar P."/>
            <person name="Natvig D.O."/>
            <person name="Lalanne C."/>
            <person name="Gautier V."/>
            <person name="Ament-Velasquez S.L."/>
            <person name="Kruys A."/>
            <person name="Hutchinson M.I."/>
            <person name="Powell A.J."/>
            <person name="Barry K."/>
            <person name="Miller A.N."/>
            <person name="Grigoriev I.V."/>
            <person name="Debuchy R."/>
            <person name="Gladieux P."/>
            <person name="Hiltunen Thoren M."/>
            <person name="Johannesson H."/>
        </authorList>
    </citation>
    <scope>NUCLEOTIDE SEQUENCE</scope>
    <source>
        <strain evidence="2">CBS 626.80</strain>
    </source>
</reference>
<evidence type="ECO:0000313" key="3">
    <source>
        <dbReference type="Proteomes" id="UP001303222"/>
    </source>
</evidence>
<dbReference type="SMART" id="SM00148">
    <property type="entry name" value="PLCXc"/>
    <property type="match status" value="1"/>
</dbReference>
<dbReference type="EMBL" id="MU859062">
    <property type="protein sequence ID" value="KAK3956862.1"/>
    <property type="molecule type" value="Genomic_DNA"/>
</dbReference>
<dbReference type="Pfam" id="PF00388">
    <property type="entry name" value="PI-PLC-X"/>
    <property type="match status" value="1"/>
</dbReference>
<dbReference type="SUPFAM" id="SSF51695">
    <property type="entry name" value="PLC-like phosphodiesterases"/>
    <property type="match status" value="1"/>
</dbReference>
<dbReference type="AlphaFoldDB" id="A0AAN6P6Z9"/>
<gene>
    <name evidence="2" type="ORF">QBC32DRAFT_329789</name>
</gene>
<comment type="caution">
    <text evidence="2">The sequence shown here is derived from an EMBL/GenBank/DDBJ whole genome shotgun (WGS) entry which is preliminary data.</text>
</comment>
<dbReference type="InterPro" id="IPR017946">
    <property type="entry name" value="PLC-like_Pdiesterase_TIM-brl"/>
</dbReference>
<reference evidence="2" key="2">
    <citation type="submission" date="2023-06" db="EMBL/GenBank/DDBJ databases">
        <authorList>
            <consortium name="Lawrence Berkeley National Laboratory"/>
            <person name="Mondo S.J."/>
            <person name="Hensen N."/>
            <person name="Bonometti L."/>
            <person name="Westerberg I."/>
            <person name="Brannstrom I.O."/>
            <person name="Guillou S."/>
            <person name="Cros-Aarteil S."/>
            <person name="Calhoun S."/>
            <person name="Haridas S."/>
            <person name="Kuo A."/>
            <person name="Pangilinan J."/>
            <person name="Riley R."/>
            <person name="Labutti K."/>
            <person name="Andreopoulos B."/>
            <person name="Lipzen A."/>
            <person name="Chen C."/>
            <person name="Yanf M."/>
            <person name="Daum C."/>
            <person name="Ng V."/>
            <person name="Clum A."/>
            <person name="Steindorff A."/>
            <person name="Ohm R."/>
            <person name="Martin F."/>
            <person name="Silar P."/>
            <person name="Natvig D."/>
            <person name="Lalanne C."/>
            <person name="Gautier V."/>
            <person name="Ament-Velasquez S.L."/>
            <person name="Kruys A."/>
            <person name="Hutchinson M.I."/>
            <person name="Powell A.J."/>
            <person name="Barry K."/>
            <person name="Miller A.N."/>
            <person name="Grigoriev I.V."/>
            <person name="Debuchy R."/>
            <person name="Gladieux P."/>
            <person name="Thoren M.H."/>
            <person name="Johannesson H."/>
        </authorList>
    </citation>
    <scope>NUCLEOTIDE SEQUENCE</scope>
    <source>
        <strain evidence="2">CBS 626.80</strain>
    </source>
</reference>
<evidence type="ECO:0000313" key="2">
    <source>
        <dbReference type="EMBL" id="KAK3956862.1"/>
    </source>
</evidence>
<dbReference type="PANTHER" id="PTHR13593:SF113">
    <property type="entry name" value="SI:DKEY-266F7.9"/>
    <property type="match status" value="1"/>
</dbReference>
<dbReference type="GO" id="GO:0008081">
    <property type="term" value="F:phosphoric diester hydrolase activity"/>
    <property type="evidence" value="ECO:0007669"/>
    <property type="project" value="InterPro"/>
</dbReference>
<dbReference type="InterPro" id="IPR051057">
    <property type="entry name" value="PI-PLC_domain"/>
</dbReference>
<sequence length="681" mass="75129">MPTWTTPAPLVPNGAAPHGSPILVPFEAEIWCFWVNRDANDATRYNIAYTKTNQTGWDAMSFVDDTVRNPDTGAIESSPSTVKKYDVHPVGKSQQPFIGAAVLGPDLHLVFTAINTANGIPQLRHLKLGTQTGGAWVLLPDTPAQGIAGGLNLISFNAQLALAWLDGNGARMGAIYRGNAQWEMIQMPNESPAVRPGSAMATVTEGSSLHLLTFSPGEYANVIDFVVNFSGQPPQPVVRQESIPMGFSADALSASSFQEFIFWVLHNPATGRFKIMQYSQGRNLKEIIGLDARAATIPAIQVAKNACYCVWLDTTTRTLTYSIKTALIMPVTMNRWMTGLGDDLSINRLTIPGTHDSGAVSRTPYVGCHMTTIQQQLENGIRYFDLRAGYGFLSNKSKPVVHHAVYSIFARKPGTHPLDIRSHFDDLEIEDVFKTFYEFLDKNPGEGLIVQIKRDNFDEDKKVLKDAELMKLANDIWELIQLRPSAWILTNSLPTLGQLRGKIQLVRRFVHGITPDQSQLHETYGIPVAKVWVDKAKDDLIRTSSDFTIRLQDYFDLTSTDGVEPIGAKWALVEQMLNAAWLAGQAGATAVDASTWFINFSSGMSFPRKDFPLGYQAHSVATGFFYGSWSPLADPYGVNGHLLKYFNHPARQKGGHGTIVMDFPEQPVDLIPALVRSNFAD</sequence>
<protein>
    <submittedName>
        <fullName evidence="2">PLC-like phosphodiesterase</fullName>
    </submittedName>
</protein>
<dbReference type="GO" id="GO:0006629">
    <property type="term" value="P:lipid metabolic process"/>
    <property type="evidence" value="ECO:0007669"/>
    <property type="project" value="InterPro"/>
</dbReference>
<dbReference type="Gene3D" id="3.20.20.190">
    <property type="entry name" value="Phosphatidylinositol (PI) phosphodiesterase"/>
    <property type="match status" value="1"/>
</dbReference>
<keyword evidence="3" id="KW-1185">Reference proteome</keyword>
<dbReference type="InterPro" id="IPR000909">
    <property type="entry name" value="PLipase_C_PInositol-sp_X_dom"/>
</dbReference>
<evidence type="ECO:0000259" key="1">
    <source>
        <dbReference type="SMART" id="SM00148"/>
    </source>
</evidence>
<organism evidence="2 3">
    <name type="scientific">Pseudoneurospora amorphoporcata</name>
    <dbReference type="NCBI Taxonomy" id="241081"/>
    <lineage>
        <taxon>Eukaryota</taxon>
        <taxon>Fungi</taxon>
        <taxon>Dikarya</taxon>
        <taxon>Ascomycota</taxon>
        <taxon>Pezizomycotina</taxon>
        <taxon>Sordariomycetes</taxon>
        <taxon>Sordariomycetidae</taxon>
        <taxon>Sordariales</taxon>
        <taxon>Sordariaceae</taxon>
        <taxon>Pseudoneurospora</taxon>
    </lineage>
</organism>
<accession>A0AAN6P6Z9</accession>
<proteinExistence type="predicted"/>
<feature type="domain" description="Phosphatidylinositol-specific phospholipase C X" evidence="1">
    <location>
        <begin position="342"/>
        <end position="508"/>
    </location>
</feature>
<dbReference type="Proteomes" id="UP001303222">
    <property type="component" value="Unassembled WGS sequence"/>
</dbReference>
<dbReference type="PANTHER" id="PTHR13593">
    <property type="match status" value="1"/>
</dbReference>